<dbReference type="CDD" id="cd12148">
    <property type="entry name" value="fungal_TF_MHR"/>
    <property type="match status" value="1"/>
</dbReference>
<keyword evidence="3" id="KW-1185">Reference proteome</keyword>
<accession>A0A0N8H798</accession>
<name>A0A0N8H798_9HYPO</name>
<comment type="caution">
    <text evidence="2">The sequence shown here is derived from an EMBL/GenBank/DDBJ whole genome shotgun (WGS) entry which is preliminary data.</text>
</comment>
<evidence type="ECO:0000313" key="2">
    <source>
        <dbReference type="EMBL" id="KPM41172.1"/>
    </source>
</evidence>
<dbReference type="EMBL" id="LKCW01000070">
    <property type="protein sequence ID" value="KPM41172.1"/>
    <property type="molecule type" value="Genomic_DNA"/>
</dbReference>
<evidence type="ECO:0000313" key="3">
    <source>
        <dbReference type="Proteomes" id="UP000050424"/>
    </source>
</evidence>
<proteinExistence type="predicted"/>
<evidence type="ECO:0000256" key="1">
    <source>
        <dbReference type="SAM" id="MobiDB-lite"/>
    </source>
</evidence>
<gene>
    <name evidence="2" type="ORF">AK830_g5396</name>
</gene>
<dbReference type="AlphaFoldDB" id="A0A0N8H798"/>
<feature type="region of interest" description="Disordered" evidence="1">
    <location>
        <begin position="248"/>
        <end position="273"/>
    </location>
</feature>
<reference evidence="2 3" key="1">
    <citation type="submission" date="2015-09" db="EMBL/GenBank/DDBJ databases">
        <title>Draft genome of a European isolate of the apple canker pathogen Neonectria ditissima.</title>
        <authorList>
            <person name="Gomez-Cortecero A."/>
            <person name="Harrison R.J."/>
            <person name="Armitage A.D."/>
        </authorList>
    </citation>
    <scope>NUCLEOTIDE SEQUENCE [LARGE SCALE GENOMIC DNA]</scope>
    <source>
        <strain evidence="2 3">R09/05</strain>
    </source>
</reference>
<dbReference type="PANTHER" id="PTHR47431">
    <property type="entry name" value="ZN(II)2CYS6 TRANSCRIPTION FACTOR (EUROFUNG)-RELATED"/>
    <property type="match status" value="1"/>
</dbReference>
<dbReference type="PANTHER" id="PTHR47431:SF4">
    <property type="entry name" value="ZN(II)2CYS6 TRANSCRIPTION FACTOR (EUROFUNG)"/>
    <property type="match status" value="1"/>
</dbReference>
<dbReference type="STRING" id="78410.A0A0N8H798"/>
<dbReference type="OrthoDB" id="2399539at2759"/>
<feature type="compositionally biased region" description="Low complexity" evidence="1">
    <location>
        <begin position="248"/>
        <end position="261"/>
    </location>
</feature>
<sequence length="303" mass="33266">MMPAFVGVEASADLPCEEAEFEPGEIPEPKTLQEFESREFAFGNTSFSSFAYLVGAEASTNVIQIVDSIFDGRLLLLPKGCKQVMSRSREVDELMFQAHLVIHVPRSIINLHRPLSDLKFNPVEEVSTCARDPPLDIPVQELVDVHTVRVLRSVEAQIRLLALPARLFSHTPFVTCMVTEGTLVLLSACNFLLQGRELAITRHQIRMIIGCLGTLGELWTRIARNLQEIQMIARQVLGLAPKGAAAETPTSAEAPSLSSSEAGVLSGTEGRLSSHGVYSTTDDFYGWRNVGNLDSELSRWMGG</sequence>
<evidence type="ECO:0008006" key="4">
    <source>
        <dbReference type="Google" id="ProtNLM"/>
    </source>
</evidence>
<protein>
    <recommendedName>
        <fullName evidence="4">Transcription factor domain-containing protein</fullName>
    </recommendedName>
</protein>
<organism evidence="2 3">
    <name type="scientific">Neonectria ditissima</name>
    <dbReference type="NCBI Taxonomy" id="78410"/>
    <lineage>
        <taxon>Eukaryota</taxon>
        <taxon>Fungi</taxon>
        <taxon>Dikarya</taxon>
        <taxon>Ascomycota</taxon>
        <taxon>Pezizomycotina</taxon>
        <taxon>Sordariomycetes</taxon>
        <taxon>Hypocreomycetidae</taxon>
        <taxon>Hypocreales</taxon>
        <taxon>Nectriaceae</taxon>
        <taxon>Neonectria</taxon>
    </lineage>
</organism>
<dbReference type="Proteomes" id="UP000050424">
    <property type="component" value="Unassembled WGS sequence"/>
</dbReference>